<dbReference type="PANTHER" id="PTHR23084">
    <property type="entry name" value="PHOSPHATIDYLINOSITOL-4-PHOSPHATE 5-KINASE RELATED"/>
    <property type="match status" value="1"/>
</dbReference>
<dbReference type="AlphaFoldDB" id="A0A8J8NUM7"/>
<dbReference type="OrthoDB" id="296831at2759"/>
<dbReference type="PANTHER" id="PTHR23084:SF263">
    <property type="entry name" value="MORN REPEAT-CONTAINING PROTEIN 1"/>
    <property type="match status" value="1"/>
</dbReference>
<evidence type="ECO:0008006" key="5">
    <source>
        <dbReference type="Google" id="ProtNLM"/>
    </source>
</evidence>
<dbReference type="Proteomes" id="UP000785679">
    <property type="component" value="Unassembled WGS sequence"/>
</dbReference>
<organism evidence="3 4">
    <name type="scientific">Halteria grandinella</name>
    <dbReference type="NCBI Taxonomy" id="5974"/>
    <lineage>
        <taxon>Eukaryota</taxon>
        <taxon>Sar</taxon>
        <taxon>Alveolata</taxon>
        <taxon>Ciliophora</taxon>
        <taxon>Intramacronucleata</taxon>
        <taxon>Spirotrichea</taxon>
        <taxon>Stichotrichia</taxon>
        <taxon>Sporadotrichida</taxon>
        <taxon>Halteriidae</taxon>
        <taxon>Halteria</taxon>
    </lineage>
</organism>
<keyword evidence="2" id="KW-1133">Transmembrane helix</keyword>
<keyword evidence="2" id="KW-0812">Transmembrane</keyword>
<comment type="caution">
    <text evidence="3">The sequence shown here is derived from an EMBL/GenBank/DDBJ whole genome shotgun (WGS) entry which is preliminary data.</text>
</comment>
<accession>A0A8J8NUM7</accession>
<dbReference type="SMART" id="SM00698">
    <property type="entry name" value="MORN"/>
    <property type="match status" value="3"/>
</dbReference>
<name>A0A8J8NUM7_HALGN</name>
<dbReference type="SUPFAM" id="SSF82185">
    <property type="entry name" value="Histone H3 K4-specific methyltransferase SET7/9 N-terminal domain"/>
    <property type="match status" value="1"/>
</dbReference>
<dbReference type="EMBL" id="RRYP01006674">
    <property type="protein sequence ID" value="TNV81029.1"/>
    <property type="molecule type" value="Genomic_DNA"/>
</dbReference>
<protein>
    <recommendedName>
        <fullName evidence="5">Toxin-antitoxin system YwqK family antitoxin</fullName>
    </recommendedName>
</protein>
<gene>
    <name evidence="3" type="ORF">FGO68_gene399</name>
</gene>
<dbReference type="Gene3D" id="2.20.110.10">
    <property type="entry name" value="Histone H3 K4-specific methyltransferase SET7/9 N-terminal domain"/>
    <property type="match status" value="1"/>
</dbReference>
<sequence length="294" mass="33622">MTQIEVNQTEEIIINIAATTPTQAPKQYFLNGKLFLGIFVMIAMLLTFLLPSSEPVAACMKVNVFSNEKLAQFFDKIIEDGNGKLVYEALQSGLTIYSLNNLIHTQRIIKESPFEGVANRGSNFSDISSGGIYYGEHLDGLRDGFGFLYITTTAQTPFLYLYEWSKGKPLRGNWIQLSNEKWYKYEGLLDDKYLATGVGSWTTSDGQAYEGQHHQSMREGYGRYAWRDGTSHEGKWVGNYRHGFGRLTQNDGHYMEGQWESDKPIGRHKYYTRQGNMLQVRTYQDGMLIKTEQF</sequence>
<proteinExistence type="predicted"/>
<evidence type="ECO:0000313" key="3">
    <source>
        <dbReference type="EMBL" id="TNV81029.1"/>
    </source>
</evidence>
<keyword evidence="1" id="KW-0677">Repeat</keyword>
<evidence type="ECO:0000256" key="1">
    <source>
        <dbReference type="ARBA" id="ARBA00022737"/>
    </source>
</evidence>
<reference evidence="3" key="1">
    <citation type="submission" date="2019-06" db="EMBL/GenBank/DDBJ databases">
        <authorList>
            <person name="Zheng W."/>
        </authorList>
    </citation>
    <scope>NUCLEOTIDE SEQUENCE</scope>
    <source>
        <strain evidence="3">QDHG01</strain>
    </source>
</reference>
<keyword evidence="2" id="KW-0472">Membrane</keyword>
<evidence type="ECO:0000256" key="2">
    <source>
        <dbReference type="SAM" id="Phobius"/>
    </source>
</evidence>
<evidence type="ECO:0000313" key="4">
    <source>
        <dbReference type="Proteomes" id="UP000785679"/>
    </source>
</evidence>
<keyword evidence="4" id="KW-1185">Reference proteome</keyword>
<feature type="transmembrane region" description="Helical" evidence="2">
    <location>
        <begin position="34"/>
        <end position="51"/>
    </location>
</feature>
<dbReference type="InterPro" id="IPR003409">
    <property type="entry name" value="MORN"/>
</dbReference>